<dbReference type="AlphaFoldDB" id="A0A243BFZ4"/>
<protein>
    <submittedName>
        <fullName evidence="1">Uncharacterized protein</fullName>
    </submittedName>
</protein>
<comment type="caution">
    <text evidence="1">The sequence shown here is derived from an EMBL/GenBank/DDBJ whole genome shotgun (WGS) entry which is preliminary data.</text>
</comment>
<gene>
    <name evidence="1" type="ORF">BK742_12565</name>
</gene>
<sequence>MIRNGKYGLYNGQEYMLAGKKDDLEIISNNPAELLNGFIQDDWDENIFFKKIKKEDLDTAYEITTYAKYKGHNFRVLTASEFKVVIATNNPQVGHELNMSVPGRGEFHMEVNRTDVELIEEKKPIWGFTLDIDN</sequence>
<evidence type="ECO:0000313" key="2">
    <source>
        <dbReference type="Proteomes" id="UP000195089"/>
    </source>
</evidence>
<dbReference type="Proteomes" id="UP000195089">
    <property type="component" value="Unassembled WGS sequence"/>
</dbReference>
<dbReference type="RefSeq" id="WP_000620682.1">
    <property type="nucleotide sequence ID" value="NZ_NFDL01000046.1"/>
</dbReference>
<organism evidence="1 2">
    <name type="scientific">Bacillus thuringiensis serovar pingluonsis</name>
    <dbReference type="NCBI Taxonomy" id="180881"/>
    <lineage>
        <taxon>Bacteria</taxon>
        <taxon>Bacillati</taxon>
        <taxon>Bacillota</taxon>
        <taxon>Bacilli</taxon>
        <taxon>Bacillales</taxon>
        <taxon>Bacillaceae</taxon>
        <taxon>Bacillus</taxon>
        <taxon>Bacillus cereus group</taxon>
    </lineage>
</organism>
<accession>A0A243BFZ4</accession>
<dbReference type="EMBL" id="NFDL01000046">
    <property type="protein sequence ID" value="OTY45047.1"/>
    <property type="molecule type" value="Genomic_DNA"/>
</dbReference>
<name>A0A243BFZ4_BACTU</name>
<reference evidence="1 2" key="1">
    <citation type="submission" date="2016-10" db="EMBL/GenBank/DDBJ databases">
        <title>Comparative genomics of Bacillus thuringiensis reveals a path to pathogens against multiple invertebrate hosts.</title>
        <authorList>
            <person name="Zheng J."/>
            <person name="Gao Q."/>
            <person name="Liu H."/>
            <person name="Peng D."/>
            <person name="Ruan L."/>
            <person name="Sun M."/>
        </authorList>
    </citation>
    <scope>NUCLEOTIDE SEQUENCE [LARGE SCALE GENOMIC DNA]</scope>
    <source>
        <strain evidence="1">BGSC 4BX1</strain>
    </source>
</reference>
<proteinExistence type="predicted"/>
<evidence type="ECO:0000313" key="1">
    <source>
        <dbReference type="EMBL" id="OTY45047.1"/>
    </source>
</evidence>